<feature type="domain" description="Thoeris anti-defense 2-like" evidence="1">
    <location>
        <begin position="1"/>
        <end position="95"/>
    </location>
</feature>
<name>R9TJR1_9CAUD</name>
<evidence type="ECO:0000259" key="1">
    <source>
        <dbReference type="Pfam" id="PF11195"/>
    </source>
</evidence>
<evidence type="ECO:0000313" key="2">
    <source>
        <dbReference type="EMBL" id="AGN30342.1"/>
    </source>
</evidence>
<dbReference type="InterPro" id="IPR021361">
    <property type="entry name" value="Tad2-like_dom"/>
</dbReference>
<reference evidence="2 3" key="1">
    <citation type="journal article" date="2014" name="Genome Biol. Evol.">
        <title>Composite Conserved Promoter-Terminator Motifs (PeSLs) that Mediate Modular Shuffling in the Diverse T4-Like Myoviruses.</title>
        <authorList>
            <person name="Comeau A.M."/>
            <person name="Arbiol C."/>
            <person name="Krisch H.M."/>
        </authorList>
    </citation>
    <scope>NUCLEOTIDE SEQUENCE [LARGE SCALE GENOMIC DNA]</scope>
</reference>
<sequence length="97" mass="10965">MEFGNALASLKAGRKLSREGWNGKGMFIVLMPALYLPPFNTQDTMRKVNDRTAKHIGEDTPLDSQPYIAMFTAEQKWQPGWVASQADILADDWIVHE</sequence>
<accession>R9TJR1</accession>
<dbReference type="Pfam" id="PF11195">
    <property type="entry name" value="Tad2-like"/>
    <property type="match status" value="1"/>
</dbReference>
<gene>
    <name evidence="2" type="ORF">VPFG_00345</name>
</gene>
<dbReference type="Proteomes" id="UP000201461">
    <property type="component" value="Segment"/>
</dbReference>
<dbReference type="EMBL" id="HQ317393">
    <property type="protein sequence ID" value="AGN30342.1"/>
    <property type="molecule type" value="Genomic_DNA"/>
</dbReference>
<keyword evidence="3" id="KW-1185">Reference proteome</keyword>
<dbReference type="RefSeq" id="YP_008125491.1">
    <property type="nucleotide sequence ID" value="NC_021529.2"/>
</dbReference>
<evidence type="ECO:0000313" key="3">
    <source>
        <dbReference type="Proteomes" id="UP000201461"/>
    </source>
</evidence>
<proteinExistence type="predicted"/>
<organism evidence="2 3">
    <name type="scientific">Vibrio phage nt-1</name>
    <dbReference type="NCBI Taxonomy" id="115992"/>
    <lineage>
        <taxon>Viruses</taxon>
        <taxon>Duplodnaviria</taxon>
        <taxon>Heunggongvirae</taxon>
        <taxon>Uroviricota</taxon>
        <taxon>Caudoviricetes</taxon>
        <taxon>Pantevenvirales</taxon>
        <taxon>Straboviridae</taxon>
        <taxon>Mylasvirus</taxon>
        <taxon>Mylasvirus persius</taxon>
    </lineage>
</organism>
<dbReference type="GeneID" id="15926798"/>
<protein>
    <recommendedName>
        <fullName evidence="1">Thoeris anti-defense 2-like domain-containing protein</fullName>
    </recommendedName>
</protein>
<dbReference type="KEGG" id="vg:15926798"/>
<dbReference type="OrthoDB" id="24781at10239"/>